<dbReference type="NCBIfam" id="NF041212">
    <property type="entry name" value="Uxx_star"/>
    <property type="match status" value="1"/>
</dbReference>
<dbReference type="CDD" id="cd02976">
    <property type="entry name" value="NrdH"/>
    <property type="match status" value="1"/>
</dbReference>
<comment type="similarity">
    <text evidence="3">Belongs to the ArsC family.</text>
</comment>
<protein>
    <submittedName>
        <fullName evidence="5">NrdH-redoxin</fullName>
    </submittedName>
</protein>
<dbReference type="Gene3D" id="3.40.30.10">
    <property type="entry name" value="Glutaredoxin"/>
    <property type="match status" value="1"/>
</dbReference>
<dbReference type="Pfam" id="PF00462">
    <property type="entry name" value="Glutaredoxin"/>
    <property type="match status" value="1"/>
</dbReference>
<dbReference type="InterPro" id="IPR002109">
    <property type="entry name" value="Glutaredoxin"/>
</dbReference>
<dbReference type="InterPro" id="IPR014025">
    <property type="entry name" value="Glutaredoxin_subgr"/>
</dbReference>
<dbReference type="InterPro" id="IPR011767">
    <property type="entry name" value="GLR_AS"/>
</dbReference>
<keyword evidence="2" id="KW-0676">Redox-active center</keyword>
<dbReference type="AlphaFoldDB" id="A0A923J0U3"/>
<dbReference type="PANTHER" id="PTHR34386">
    <property type="entry name" value="GLUTAREDOXIN"/>
    <property type="match status" value="1"/>
</dbReference>
<dbReference type="InterPro" id="IPR036249">
    <property type="entry name" value="Thioredoxin-like_sf"/>
</dbReference>
<dbReference type="RefSeq" id="WP_035144118.1">
    <property type="nucleotide sequence ID" value="NZ_JAAZWO010000010.1"/>
</dbReference>
<dbReference type="Proteomes" id="UP000563151">
    <property type="component" value="Unassembled WGS sequence"/>
</dbReference>
<dbReference type="InterPro" id="IPR006660">
    <property type="entry name" value="Arsenate_reductase-like"/>
</dbReference>
<evidence type="ECO:0000256" key="2">
    <source>
        <dbReference type="ARBA" id="ARBA00023284"/>
    </source>
</evidence>
<dbReference type="PROSITE" id="PS00195">
    <property type="entry name" value="GLUTAREDOXIN_1"/>
    <property type="match status" value="1"/>
</dbReference>
<evidence type="ECO:0000259" key="4">
    <source>
        <dbReference type="Pfam" id="PF00462"/>
    </source>
</evidence>
<dbReference type="InterPro" id="IPR051548">
    <property type="entry name" value="Grx-like_ET"/>
</dbReference>
<reference evidence="5 6" key="1">
    <citation type="submission" date="2020-04" db="EMBL/GenBank/DDBJ databases">
        <title>Genomic insights into acetone-butanol-ethanol (ABE) fermentation by sequencing solventogenic clostridia strains.</title>
        <authorList>
            <person name="Brown S."/>
        </authorList>
    </citation>
    <scope>NUCLEOTIDE SEQUENCE [LARGE SCALE GENOMIC DNA]</scope>
    <source>
        <strain evidence="5 6">DJ011</strain>
    </source>
</reference>
<dbReference type="PANTHER" id="PTHR34386:SF1">
    <property type="entry name" value="GLUTAREDOXIN-LIKE PROTEIN NRDH"/>
    <property type="match status" value="1"/>
</dbReference>
<dbReference type="PROSITE" id="PS51353">
    <property type="entry name" value="ARSC"/>
    <property type="match status" value="1"/>
</dbReference>
<gene>
    <name evidence="5" type="ORF">HGG79_09950</name>
</gene>
<comment type="caution">
    <text evidence="5">The sequence shown here is derived from an EMBL/GenBank/DDBJ whole genome shotgun (WGS) entry which is preliminary data.</text>
</comment>
<feature type="domain" description="Glutaredoxin" evidence="4">
    <location>
        <begin position="2"/>
        <end position="59"/>
    </location>
</feature>
<proteinExistence type="inferred from homology"/>
<evidence type="ECO:0000256" key="3">
    <source>
        <dbReference type="PROSITE-ProRule" id="PRU01282"/>
    </source>
</evidence>
<evidence type="ECO:0000256" key="1">
    <source>
        <dbReference type="ARBA" id="ARBA00023157"/>
    </source>
</evidence>
<evidence type="ECO:0000313" key="5">
    <source>
        <dbReference type="EMBL" id="MBC2398094.1"/>
    </source>
</evidence>
<organism evidence="5 6">
    <name type="scientific">Clostridium tetanomorphum</name>
    <dbReference type="NCBI Taxonomy" id="1553"/>
    <lineage>
        <taxon>Bacteria</taxon>
        <taxon>Bacillati</taxon>
        <taxon>Bacillota</taxon>
        <taxon>Clostridia</taxon>
        <taxon>Eubacteriales</taxon>
        <taxon>Clostridiaceae</taxon>
        <taxon>Clostridium</taxon>
    </lineage>
</organism>
<dbReference type="GO" id="GO:0009055">
    <property type="term" value="F:electron transfer activity"/>
    <property type="evidence" value="ECO:0007669"/>
    <property type="project" value="TreeGrafter"/>
</dbReference>
<dbReference type="PRINTS" id="PR00160">
    <property type="entry name" value="GLUTAREDOXIN"/>
</dbReference>
<dbReference type="PROSITE" id="PS51354">
    <property type="entry name" value="GLUTAREDOXIN_2"/>
    <property type="match status" value="1"/>
</dbReference>
<dbReference type="EMBL" id="JAAZWO010000010">
    <property type="protein sequence ID" value="MBC2398094.1"/>
    <property type="molecule type" value="Genomic_DNA"/>
</dbReference>
<keyword evidence="1" id="KW-1015">Disulfide bond</keyword>
<evidence type="ECO:0000313" key="6">
    <source>
        <dbReference type="Proteomes" id="UP000563151"/>
    </source>
</evidence>
<dbReference type="NCBIfam" id="TIGR02196">
    <property type="entry name" value="GlrX_YruB"/>
    <property type="match status" value="1"/>
</dbReference>
<keyword evidence="6" id="KW-1185">Reference proteome</keyword>
<dbReference type="GO" id="GO:0045454">
    <property type="term" value="P:cell redox homeostasis"/>
    <property type="evidence" value="ECO:0007669"/>
    <property type="project" value="TreeGrafter"/>
</dbReference>
<sequence>MIKIYTTATCPYCKKAKAYLDMKKVEYENIDVLKDKKGREELIKLSGQQSVPVLNIHGEIMVGFDKYAIDEALNKLVEV</sequence>
<accession>A0A923J0U3</accession>
<dbReference type="InterPro" id="IPR011911">
    <property type="entry name" value="GlrX_YruB"/>
</dbReference>
<name>A0A923J0U3_CLOTT</name>
<dbReference type="SUPFAM" id="SSF52833">
    <property type="entry name" value="Thioredoxin-like"/>
    <property type="match status" value="1"/>
</dbReference>